<proteinExistence type="predicted"/>
<accession>A0A317SWJ6</accession>
<evidence type="ECO:0000259" key="1">
    <source>
        <dbReference type="Pfam" id="PF03184"/>
    </source>
</evidence>
<dbReference type="Pfam" id="PF03184">
    <property type="entry name" value="DDE_1"/>
    <property type="match status" value="1"/>
</dbReference>
<gene>
    <name evidence="2" type="ORF">C7212DRAFT_155822</name>
</gene>
<dbReference type="InterPro" id="IPR004875">
    <property type="entry name" value="DDE_SF_endonuclease_dom"/>
</dbReference>
<evidence type="ECO:0000313" key="3">
    <source>
        <dbReference type="Proteomes" id="UP000246991"/>
    </source>
</evidence>
<feature type="domain" description="DDE-1" evidence="1">
    <location>
        <begin position="3"/>
        <end position="68"/>
    </location>
</feature>
<organism evidence="2 3">
    <name type="scientific">Tuber magnatum</name>
    <name type="common">white Piedmont truffle</name>
    <dbReference type="NCBI Taxonomy" id="42249"/>
    <lineage>
        <taxon>Eukaryota</taxon>
        <taxon>Fungi</taxon>
        <taxon>Dikarya</taxon>
        <taxon>Ascomycota</taxon>
        <taxon>Pezizomycotina</taxon>
        <taxon>Pezizomycetes</taxon>
        <taxon>Pezizales</taxon>
        <taxon>Tuberaceae</taxon>
        <taxon>Tuber</taxon>
    </lineage>
</organism>
<name>A0A317SWJ6_9PEZI</name>
<dbReference type="AlphaFoldDB" id="A0A317SWJ6"/>
<keyword evidence="3" id="KW-1185">Reference proteome</keyword>
<dbReference type="GO" id="GO:0003676">
    <property type="term" value="F:nucleic acid binding"/>
    <property type="evidence" value="ECO:0007669"/>
    <property type="project" value="InterPro"/>
</dbReference>
<dbReference type="Proteomes" id="UP000246991">
    <property type="component" value="Unassembled WGS sequence"/>
</dbReference>
<evidence type="ECO:0000313" key="2">
    <source>
        <dbReference type="EMBL" id="PWW78833.1"/>
    </source>
</evidence>
<comment type="caution">
    <text evidence="2">The sequence shown here is derived from an EMBL/GenBank/DDBJ whole genome shotgun (WGS) entry which is preliminary data.</text>
</comment>
<dbReference type="EMBL" id="PYWC01000012">
    <property type="protein sequence ID" value="PWW78833.1"/>
    <property type="molecule type" value="Genomic_DNA"/>
</dbReference>
<sequence>MNDKIGFLLLIEVFEPEIQSGQHCLLIIDSHSSYLIVEFIEFCFNYNTYILCFSSHSTDLHQLLDVGYLNP</sequence>
<reference evidence="2 3" key="1">
    <citation type="submission" date="2018-03" db="EMBL/GenBank/DDBJ databases">
        <title>Genomes of Pezizomycetes fungi and the evolution of truffles.</title>
        <authorList>
            <person name="Murat C."/>
            <person name="Payen T."/>
            <person name="Noel B."/>
            <person name="Kuo A."/>
            <person name="Martin F.M."/>
        </authorList>
    </citation>
    <scope>NUCLEOTIDE SEQUENCE [LARGE SCALE GENOMIC DNA]</scope>
    <source>
        <strain evidence="2">091103-1</strain>
    </source>
</reference>
<protein>
    <recommendedName>
        <fullName evidence="1">DDE-1 domain-containing protein</fullName>
    </recommendedName>
</protein>